<dbReference type="Proteomes" id="UP001432322">
    <property type="component" value="Unassembled WGS sequence"/>
</dbReference>
<dbReference type="EMBL" id="BTSY01000004">
    <property type="protein sequence ID" value="GMT21363.1"/>
    <property type="molecule type" value="Genomic_DNA"/>
</dbReference>
<name>A0AAV5VPI0_9BILA</name>
<sequence length="157" mass="17820">ISNSLRLQRASEIIFMFTRIMTDKGLEKLMFSSSTMFKILSYCSATQRKASVCVDYYYGEAELGFEDLERGIDFVLQNHGGSKGWKDATTAKMKEARFYLKGDFRLHTKNGSRVADHCLIHALSDPNDAQFSLQCDSPTLPNPHKHDLKCGRCEIVK</sequence>
<accession>A0AAV5VPI0</accession>
<gene>
    <name evidence="1" type="ORF">PFISCL1PPCAC_12660</name>
</gene>
<feature type="non-terminal residue" evidence="1">
    <location>
        <position position="157"/>
    </location>
</feature>
<proteinExistence type="predicted"/>
<organism evidence="1 2">
    <name type="scientific">Pristionchus fissidentatus</name>
    <dbReference type="NCBI Taxonomy" id="1538716"/>
    <lineage>
        <taxon>Eukaryota</taxon>
        <taxon>Metazoa</taxon>
        <taxon>Ecdysozoa</taxon>
        <taxon>Nematoda</taxon>
        <taxon>Chromadorea</taxon>
        <taxon>Rhabditida</taxon>
        <taxon>Rhabditina</taxon>
        <taxon>Diplogasteromorpha</taxon>
        <taxon>Diplogasteroidea</taxon>
        <taxon>Neodiplogasteridae</taxon>
        <taxon>Pristionchus</taxon>
    </lineage>
</organism>
<dbReference type="AlphaFoldDB" id="A0AAV5VPI0"/>
<keyword evidence="2" id="KW-1185">Reference proteome</keyword>
<protein>
    <submittedName>
        <fullName evidence="1">Uncharacterized protein</fullName>
    </submittedName>
</protein>
<evidence type="ECO:0000313" key="2">
    <source>
        <dbReference type="Proteomes" id="UP001432322"/>
    </source>
</evidence>
<feature type="non-terminal residue" evidence="1">
    <location>
        <position position="1"/>
    </location>
</feature>
<reference evidence="1" key="1">
    <citation type="submission" date="2023-10" db="EMBL/GenBank/DDBJ databases">
        <title>Genome assembly of Pristionchus species.</title>
        <authorList>
            <person name="Yoshida K."/>
            <person name="Sommer R.J."/>
        </authorList>
    </citation>
    <scope>NUCLEOTIDE SEQUENCE</scope>
    <source>
        <strain evidence="1">RS5133</strain>
    </source>
</reference>
<evidence type="ECO:0000313" key="1">
    <source>
        <dbReference type="EMBL" id="GMT21363.1"/>
    </source>
</evidence>
<comment type="caution">
    <text evidence="1">The sequence shown here is derived from an EMBL/GenBank/DDBJ whole genome shotgun (WGS) entry which is preliminary data.</text>
</comment>